<evidence type="ECO:0000313" key="2">
    <source>
        <dbReference type="EMBL" id="GMI39051.1"/>
    </source>
</evidence>
<dbReference type="EMBL" id="BRYA01001106">
    <property type="protein sequence ID" value="GMI39051.1"/>
    <property type="molecule type" value="Genomic_DNA"/>
</dbReference>
<comment type="caution">
    <text evidence="2">The sequence shown here is derived from an EMBL/GenBank/DDBJ whole genome shotgun (WGS) entry which is preliminary data.</text>
</comment>
<reference evidence="3" key="1">
    <citation type="journal article" date="2023" name="Commun. Biol.">
        <title>Genome analysis of Parmales, the sister group of diatoms, reveals the evolutionary specialization of diatoms from phago-mixotrophs to photoautotrophs.</title>
        <authorList>
            <person name="Ban H."/>
            <person name="Sato S."/>
            <person name="Yoshikawa S."/>
            <person name="Yamada K."/>
            <person name="Nakamura Y."/>
            <person name="Ichinomiya M."/>
            <person name="Sato N."/>
            <person name="Blanc-Mathieu R."/>
            <person name="Endo H."/>
            <person name="Kuwata A."/>
            <person name="Ogata H."/>
        </authorList>
    </citation>
    <scope>NUCLEOTIDE SEQUENCE [LARGE SCALE GENOMIC DNA]</scope>
</reference>
<protein>
    <submittedName>
        <fullName evidence="2">Uncharacterized protein</fullName>
    </submittedName>
</protein>
<organism evidence="2 3">
    <name type="scientific">Triparma columacea</name>
    <dbReference type="NCBI Taxonomy" id="722753"/>
    <lineage>
        <taxon>Eukaryota</taxon>
        <taxon>Sar</taxon>
        <taxon>Stramenopiles</taxon>
        <taxon>Ochrophyta</taxon>
        <taxon>Bolidophyceae</taxon>
        <taxon>Parmales</taxon>
        <taxon>Triparmaceae</taxon>
        <taxon>Triparma</taxon>
    </lineage>
</organism>
<keyword evidence="3" id="KW-1185">Reference proteome</keyword>
<evidence type="ECO:0000313" key="3">
    <source>
        <dbReference type="Proteomes" id="UP001165065"/>
    </source>
</evidence>
<dbReference type="AlphaFoldDB" id="A0A9W7G7P2"/>
<gene>
    <name evidence="2" type="ORF">TrCOL_g1113</name>
</gene>
<name>A0A9W7G7P2_9STRA</name>
<evidence type="ECO:0000256" key="1">
    <source>
        <dbReference type="SAM" id="MobiDB-lite"/>
    </source>
</evidence>
<sequence length="122" mass="13307">MGWRATGFNRNILYPEVEEDAPQPHRLSSIVGLGFDRAMVGEGGNKRVLFGARISPRKATTRDTRRRESSSAASGWKRGEQQTTSGPRPAAAGGGGRSVCEVREILIRAWCMGEHQTIGNLL</sequence>
<feature type="region of interest" description="Disordered" evidence="1">
    <location>
        <begin position="53"/>
        <end position="97"/>
    </location>
</feature>
<proteinExistence type="predicted"/>
<accession>A0A9W7G7P2</accession>
<dbReference type="Proteomes" id="UP001165065">
    <property type="component" value="Unassembled WGS sequence"/>
</dbReference>
<feature type="compositionally biased region" description="Basic and acidic residues" evidence="1">
    <location>
        <begin position="60"/>
        <end position="69"/>
    </location>
</feature>